<sequence length="334" mass="37367">MEKKKVNYTVQEKGLLMELARKYKDVIENKKTDSMSVHRKKATWRQIAQEFNSQHGVRPRTHDQLKKWWENMKEKYRKGASCDTREKFKTGGGSPPRKTLTDELEQVGAIASHMNRRLNNLFDGDRMRHDNGTAASQDEVPPRASSAGCSSPLPLQTYTPGVMALLQPSQPIPVSEDGGCCSFWTTDPPSPPAMAGGEDMDDVPAACTAEVENTPSVFLAAEVENTPSVFLSSASSHSSRPARRSVAAASPPIISQAKQQQLSVSDELRARLASVAKEDSRKNREHLLRMRLLRAESRDKAEKRRQVHDLEVENLKAKRCLIELKIQLAKKKIQ</sequence>
<evidence type="ECO:0000256" key="3">
    <source>
        <dbReference type="ARBA" id="ARBA00025466"/>
    </source>
</evidence>
<reference evidence="6 7" key="1">
    <citation type="journal article" date="2020" name="Cell">
        <title>Large-Scale Comparative Analyses of Tick Genomes Elucidate Their Genetic Diversity and Vector Capacities.</title>
        <authorList>
            <consortium name="Tick Genome and Microbiome Consortium (TIGMIC)"/>
            <person name="Jia N."/>
            <person name="Wang J."/>
            <person name="Shi W."/>
            <person name="Du L."/>
            <person name="Sun Y."/>
            <person name="Zhan W."/>
            <person name="Jiang J.F."/>
            <person name="Wang Q."/>
            <person name="Zhang B."/>
            <person name="Ji P."/>
            <person name="Bell-Sakyi L."/>
            <person name="Cui X.M."/>
            <person name="Yuan T.T."/>
            <person name="Jiang B.G."/>
            <person name="Yang W.F."/>
            <person name="Lam T.T."/>
            <person name="Chang Q.C."/>
            <person name="Ding S.J."/>
            <person name="Wang X.J."/>
            <person name="Zhu J.G."/>
            <person name="Ruan X.D."/>
            <person name="Zhao L."/>
            <person name="Wei J.T."/>
            <person name="Ye R.Z."/>
            <person name="Que T.C."/>
            <person name="Du C.H."/>
            <person name="Zhou Y.H."/>
            <person name="Cheng J.X."/>
            <person name="Dai P.F."/>
            <person name="Guo W.B."/>
            <person name="Han X.H."/>
            <person name="Huang E.J."/>
            <person name="Li L.F."/>
            <person name="Wei W."/>
            <person name="Gao Y.C."/>
            <person name="Liu J.Z."/>
            <person name="Shao H.Z."/>
            <person name="Wang X."/>
            <person name="Wang C.C."/>
            <person name="Yang T.C."/>
            <person name="Huo Q.B."/>
            <person name="Li W."/>
            <person name="Chen H.Y."/>
            <person name="Chen S.E."/>
            <person name="Zhou L.G."/>
            <person name="Ni X.B."/>
            <person name="Tian J.H."/>
            <person name="Sheng Y."/>
            <person name="Liu T."/>
            <person name="Pan Y.S."/>
            <person name="Xia L.Y."/>
            <person name="Li J."/>
            <person name="Zhao F."/>
            <person name="Cao W.C."/>
        </authorList>
    </citation>
    <scope>NUCLEOTIDE SEQUENCE [LARGE SCALE GENOMIC DNA]</scope>
    <source>
        <strain evidence="6">HaeL-2018</strain>
    </source>
</reference>
<dbReference type="OMA" id="MERNAAN"/>
<feature type="domain" description="Myb-like" evidence="5">
    <location>
        <begin position="1"/>
        <end position="73"/>
    </location>
</feature>
<name>A0A9J6G3I4_HAELO</name>
<keyword evidence="7" id="KW-1185">Reference proteome</keyword>
<dbReference type="Gene3D" id="1.10.10.60">
    <property type="entry name" value="Homeodomain-like"/>
    <property type="match status" value="1"/>
</dbReference>
<protein>
    <recommendedName>
        <fullName evidence="2">Regulatory protein zeste</fullName>
    </recommendedName>
</protein>
<evidence type="ECO:0000313" key="6">
    <source>
        <dbReference type="EMBL" id="KAH9369313.1"/>
    </source>
</evidence>
<feature type="region of interest" description="Disordered" evidence="4">
    <location>
        <begin position="123"/>
        <end position="150"/>
    </location>
</feature>
<dbReference type="PANTHER" id="PTHR21411">
    <property type="entry name" value="APONTIC"/>
    <property type="match status" value="1"/>
</dbReference>
<accession>A0A9J6G3I4</accession>
<evidence type="ECO:0000256" key="4">
    <source>
        <dbReference type="SAM" id="MobiDB-lite"/>
    </source>
</evidence>
<gene>
    <name evidence="6" type="ORF">HPB48_012389</name>
</gene>
<organism evidence="6 7">
    <name type="scientific">Haemaphysalis longicornis</name>
    <name type="common">Bush tick</name>
    <dbReference type="NCBI Taxonomy" id="44386"/>
    <lineage>
        <taxon>Eukaryota</taxon>
        <taxon>Metazoa</taxon>
        <taxon>Ecdysozoa</taxon>
        <taxon>Arthropoda</taxon>
        <taxon>Chelicerata</taxon>
        <taxon>Arachnida</taxon>
        <taxon>Acari</taxon>
        <taxon>Parasitiformes</taxon>
        <taxon>Ixodida</taxon>
        <taxon>Ixodoidea</taxon>
        <taxon>Ixodidae</taxon>
        <taxon>Haemaphysalinae</taxon>
        <taxon>Haemaphysalis</taxon>
    </lineage>
</organism>
<proteinExistence type="predicted"/>
<dbReference type="InterPro" id="IPR028002">
    <property type="entry name" value="Myb_DNA-bind_5"/>
</dbReference>
<comment type="function">
    <text evidence="3">Involved in transvection phenomena (= synapsis-dependent gene expression), where the synaptic pairing of chromosomes carrying genes with which zeste interacts influences the expression of these genes. Zeste binds to DNA and stimulates transcription from a nearby promoter.</text>
</comment>
<dbReference type="Proteomes" id="UP000821853">
    <property type="component" value="Chromosome 2"/>
</dbReference>
<dbReference type="Pfam" id="PF13873">
    <property type="entry name" value="Myb_DNA-bind_5"/>
    <property type="match status" value="1"/>
</dbReference>
<evidence type="ECO:0000256" key="1">
    <source>
        <dbReference type="ARBA" id="ARBA00011764"/>
    </source>
</evidence>
<feature type="region of interest" description="Disordered" evidence="4">
    <location>
        <begin position="231"/>
        <end position="260"/>
    </location>
</feature>
<dbReference type="OrthoDB" id="6504371at2759"/>
<dbReference type="PANTHER" id="PTHR21411:SF0">
    <property type="entry name" value="REGULATORY PROTEIN ZESTE"/>
    <property type="match status" value="1"/>
</dbReference>
<dbReference type="InterPro" id="IPR001005">
    <property type="entry name" value="SANT/Myb"/>
</dbReference>
<evidence type="ECO:0000256" key="2">
    <source>
        <dbReference type="ARBA" id="ARBA00016807"/>
    </source>
</evidence>
<feature type="compositionally biased region" description="Low complexity" evidence="4">
    <location>
        <begin position="232"/>
        <end position="252"/>
    </location>
</feature>
<dbReference type="PROSITE" id="PS50090">
    <property type="entry name" value="MYB_LIKE"/>
    <property type="match status" value="1"/>
</dbReference>
<dbReference type="AlphaFoldDB" id="A0A9J6G3I4"/>
<comment type="caution">
    <text evidence="6">The sequence shown here is derived from an EMBL/GenBank/DDBJ whole genome shotgun (WGS) entry which is preliminary data.</text>
</comment>
<feature type="region of interest" description="Disordered" evidence="4">
    <location>
        <begin position="80"/>
        <end position="99"/>
    </location>
</feature>
<evidence type="ECO:0000259" key="5">
    <source>
        <dbReference type="PROSITE" id="PS50090"/>
    </source>
</evidence>
<evidence type="ECO:0000313" key="7">
    <source>
        <dbReference type="Proteomes" id="UP000821853"/>
    </source>
</evidence>
<dbReference type="EMBL" id="JABSTR010000004">
    <property type="protein sequence ID" value="KAH9369313.1"/>
    <property type="molecule type" value="Genomic_DNA"/>
</dbReference>
<dbReference type="VEuPathDB" id="VectorBase:HLOH_058382"/>
<comment type="subunit">
    <text evidence="1">Self-associates forming complexes of several hundred monomers.</text>
</comment>